<evidence type="ECO:0000256" key="4">
    <source>
        <dbReference type="ARBA" id="ARBA00023157"/>
    </source>
</evidence>
<dbReference type="InterPro" id="IPR013892">
    <property type="entry name" value="Cyt_c_biogenesis_Cmc1-like"/>
</dbReference>
<dbReference type="PANTHER" id="PTHR22977:SF1">
    <property type="entry name" value="COX ASSEMBLY MITOCHONDRIAL PROTEIN 2 HOMOLOG"/>
    <property type="match status" value="1"/>
</dbReference>
<dbReference type="PANTHER" id="PTHR22977">
    <property type="entry name" value="COX ASSEMBLY MITOCHONDRIAL PROTEIN"/>
    <property type="match status" value="1"/>
</dbReference>
<dbReference type="GO" id="GO:0005739">
    <property type="term" value="C:mitochondrion"/>
    <property type="evidence" value="ECO:0007669"/>
    <property type="project" value="UniProtKB-SubCell"/>
</dbReference>
<comment type="similarity">
    <text evidence="2 5">Belongs to the CMC family.</text>
</comment>
<dbReference type="AlphaFoldDB" id="A0A6M2DR29"/>
<comment type="subcellular location">
    <subcellularLocation>
        <location evidence="1 5">Mitochondrion</location>
    </subcellularLocation>
</comment>
<evidence type="ECO:0000313" key="6">
    <source>
        <dbReference type="EMBL" id="NOV47591.1"/>
    </source>
</evidence>
<evidence type="ECO:0000256" key="5">
    <source>
        <dbReference type="RuleBase" id="RU364104"/>
    </source>
</evidence>
<evidence type="ECO:0000256" key="1">
    <source>
        <dbReference type="ARBA" id="ARBA00004173"/>
    </source>
</evidence>
<keyword evidence="4" id="KW-1015">Disulfide bond</keyword>
<proteinExistence type="inferred from homology"/>
<reference evidence="6" key="1">
    <citation type="submission" date="2020-03" db="EMBL/GenBank/DDBJ databases">
        <title>Transcriptomic Profiling of the Digestive Tract of the Rat Flea, Xenopsylla cheopis, Following Blood Feeding and Infection with Yersinia pestis.</title>
        <authorList>
            <person name="Bland D.M."/>
            <person name="Martens C.A."/>
            <person name="Virtaneva K."/>
            <person name="Kanakabandi K."/>
            <person name="Long D."/>
            <person name="Rosenke R."/>
            <person name="Saturday G.A."/>
            <person name="Hoyt F.H."/>
            <person name="Bruno D.P."/>
            <person name="Ribeiro J.M.C."/>
            <person name="Hinnebusch J."/>
        </authorList>
    </citation>
    <scope>NUCLEOTIDE SEQUENCE</scope>
</reference>
<evidence type="ECO:0000256" key="2">
    <source>
        <dbReference type="ARBA" id="ARBA00007347"/>
    </source>
</evidence>
<dbReference type="Pfam" id="PF08583">
    <property type="entry name" value="Cmc1"/>
    <property type="match status" value="1"/>
</dbReference>
<sequence>MHSDLSPHLHSDECNILIQRLQNCHKENTFTKFLGACNEIDTELKKCLRKDREVKRRKNKEIAELRYNRIQSKQ</sequence>
<evidence type="ECO:0000256" key="3">
    <source>
        <dbReference type="ARBA" id="ARBA00023128"/>
    </source>
</evidence>
<accession>A0A6M2DR29</accession>
<dbReference type="PROSITE" id="PS51808">
    <property type="entry name" value="CHCH"/>
    <property type="match status" value="1"/>
</dbReference>
<protein>
    <recommendedName>
        <fullName evidence="5">COX assembly mitochondrial protein</fullName>
    </recommendedName>
</protein>
<name>A0A6M2DR29_XENCH</name>
<organism evidence="6">
    <name type="scientific">Xenopsylla cheopis</name>
    <name type="common">Oriental rat flea</name>
    <name type="synonym">Pulex cheopis</name>
    <dbReference type="NCBI Taxonomy" id="163159"/>
    <lineage>
        <taxon>Eukaryota</taxon>
        <taxon>Metazoa</taxon>
        <taxon>Ecdysozoa</taxon>
        <taxon>Arthropoda</taxon>
        <taxon>Hexapoda</taxon>
        <taxon>Insecta</taxon>
        <taxon>Pterygota</taxon>
        <taxon>Neoptera</taxon>
        <taxon>Endopterygota</taxon>
        <taxon>Siphonaptera</taxon>
        <taxon>Pulicidae</taxon>
        <taxon>Xenopsyllinae</taxon>
        <taxon>Xenopsylla</taxon>
    </lineage>
</organism>
<keyword evidence="3 5" id="KW-0496">Mitochondrion</keyword>
<dbReference type="EMBL" id="GIIL01003865">
    <property type="protein sequence ID" value="NOV47591.1"/>
    <property type="molecule type" value="Transcribed_RNA"/>
</dbReference>